<keyword evidence="5 9" id="KW-1133">Transmembrane helix</keyword>
<organism evidence="12 13">
    <name type="scientific">Desulforamulus aeronauticus DSM 10349</name>
    <dbReference type="NCBI Taxonomy" id="1121421"/>
    <lineage>
        <taxon>Bacteria</taxon>
        <taxon>Bacillati</taxon>
        <taxon>Bacillota</taxon>
        <taxon>Clostridia</taxon>
        <taxon>Eubacteriales</taxon>
        <taxon>Peptococcaceae</taxon>
        <taxon>Desulforamulus</taxon>
    </lineage>
</organism>
<feature type="transmembrane region" description="Helical" evidence="9">
    <location>
        <begin position="39"/>
        <end position="58"/>
    </location>
</feature>
<dbReference type="STRING" id="1121421.SAMN02745123_00807"/>
<dbReference type="GO" id="GO:0016491">
    <property type="term" value="F:oxidoreductase activity"/>
    <property type="evidence" value="ECO:0007669"/>
    <property type="project" value="UniProtKB-KW"/>
</dbReference>
<reference evidence="13" key="1">
    <citation type="submission" date="2016-11" db="EMBL/GenBank/DDBJ databases">
        <authorList>
            <person name="Varghese N."/>
            <person name="Submissions S."/>
        </authorList>
    </citation>
    <scope>NUCLEOTIDE SEQUENCE [LARGE SCALE GENOMIC DNA]</scope>
    <source>
        <strain evidence="13">DSM 10349</strain>
    </source>
</reference>
<feature type="domain" description="NADH:quinone oxidoreductase/Mrp antiporter transmembrane" evidence="10">
    <location>
        <begin position="135"/>
        <end position="432"/>
    </location>
</feature>
<feature type="transmembrane region" description="Helical" evidence="9">
    <location>
        <begin position="525"/>
        <end position="545"/>
    </location>
</feature>
<keyword evidence="3" id="KW-1003">Cell membrane</keyword>
<keyword evidence="4 8" id="KW-0812">Transmembrane</keyword>
<dbReference type="AlphaFoldDB" id="A0A1M6PZ44"/>
<sequence>MFASIQGNIIFIMIAIYLIGAVMPFLFKVNSKMSFITGCIPGSIAGVIGLVLGLAGLFSTDPFGVSFGHVLPGVELMIQIDRLSGFFLSTICLVTFLVSLYSWEYMKIYRQENIAWWSFYYNIFVLSMVFVVTVNNAIAFLIFWELMTLTSYLLVTFEYRSQNVRKAGFVYIVMTHLGTVFIIGAFLIMSNGFGGWGYEVLARNSISLTATEKSWVFLLALIGFGTKAGIVPLNVWLPLAHPAAPSNVSAVMSGVMIKTAIYGMIRLIIDILGPGPTWWGGLVLTLGIISAVIGVIYALMEQDLKRLLAFSSVENIGIILMGIGTSLVFYSLSMPVPAAIALAAGLFHLFNHAIFKSLLFLATGAIYYATHTRNMEELGGLIKKMPQTALLFLIGAISISAMPLFNGFASEYQIYQSLVTISSLRVSGFWSIAGILAAVALALTGTLVAACFVKAFGISFLALPRTQKSAAAREVPLSMRFSMAPLAALCLGLGIFPQVAMNSLLGVVGQLVPGSRVSGVTTYNFNLALLLLATILVLLALSRLLGTPRVRKTATWGCGIETDAAMEYSAASFSQPFRRLYRGLLQPQRKVETKSSLLPYFGYQIYFEEHVKSVLKEFLYRPLRSLTISMSKKWRCIQSGNINFYLGYVFITLIVLLVWVR</sequence>
<feature type="transmembrane region" description="Helical" evidence="9">
    <location>
        <begin position="483"/>
        <end position="505"/>
    </location>
</feature>
<evidence type="ECO:0000313" key="13">
    <source>
        <dbReference type="Proteomes" id="UP000183997"/>
    </source>
</evidence>
<feature type="transmembrane region" description="Helical" evidence="9">
    <location>
        <begin position="138"/>
        <end position="157"/>
    </location>
</feature>
<dbReference type="PANTHER" id="PTHR42682">
    <property type="entry name" value="HYDROGENASE-4 COMPONENT F"/>
    <property type="match status" value="1"/>
</dbReference>
<dbReference type="Pfam" id="PF00361">
    <property type="entry name" value="Proton_antipo_M"/>
    <property type="match status" value="1"/>
</dbReference>
<feature type="transmembrane region" description="Helical" evidence="9">
    <location>
        <begin position="338"/>
        <end position="368"/>
    </location>
</feature>
<evidence type="ECO:0000259" key="10">
    <source>
        <dbReference type="Pfam" id="PF00361"/>
    </source>
</evidence>
<name>A0A1M6PZ44_9FIRM</name>
<feature type="transmembrane region" description="Helical" evidence="9">
    <location>
        <begin position="169"/>
        <end position="194"/>
    </location>
</feature>
<feature type="transmembrane region" description="Helical" evidence="9">
    <location>
        <begin position="6"/>
        <end position="27"/>
    </location>
</feature>
<dbReference type="InterPro" id="IPR052175">
    <property type="entry name" value="ComplexI-like_HydComp"/>
</dbReference>
<keyword evidence="7 9" id="KW-0472">Membrane</keyword>
<keyword evidence="6" id="KW-0560">Oxidoreductase</keyword>
<feature type="domain" description="NADH-Ubiquinone oxidoreductase (complex I) chain 5 N-terminal" evidence="11">
    <location>
        <begin position="74"/>
        <end position="107"/>
    </location>
</feature>
<feature type="transmembrane region" description="Helical" evidence="9">
    <location>
        <begin position="642"/>
        <end position="660"/>
    </location>
</feature>
<dbReference type="Proteomes" id="UP000183997">
    <property type="component" value="Unassembled WGS sequence"/>
</dbReference>
<protein>
    <submittedName>
        <fullName evidence="12">Hydrogenase-4 component B</fullName>
    </submittedName>
</protein>
<evidence type="ECO:0000256" key="8">
    <source>
        <dbReference type="RuleBase" id="RU000320"/>
    </source>
</evidence>
<evidence type="ECO:0000256" key="2">
    <source>
        <dbReference type="ARBA" id="ARBA00008483"/>
    </source>
</evidence>
<comment type="subcellular location">
    <subcellularLocation>
        <location evidence="1">Cell membrane</location>
        <topology evidence="1">Multi-pass membrane protein</topology>
    </subcellularLocation>
    <subcellularLocation>
        <location evidence="8">Membrane</location>
        <topology evidence="8">Multi-pass membrane protein</topology>
    </subcellularLocation>
</comment>
<evidence type="ECO:0000256" key="1">
    <source>
        <dbReference type="ARBA" id="ARBA00004651"/>
    </source>
</evidence>
<keyword evidence="13" id="KW-1185">Reference proteome</keyword>
<feature type="transmembrane region" description="Helical" evidence="9">
    <location>
        <begin position="429"/>
        <end position="462"/>
    </location>
</feature>
<comment type="similarity">
    <text evidence="2">Belongs to the CPA3 antiporters (TC 2.A.63) subunit A family.</text>
</comment>
<evidence type="ECO:0000256" key="4">
    <source>
        <dbReference type="ARBA" id="ARBA00022692"/>
    </source>
</evidence>
<feature type="transmembrane region" description="Helical" evidence="9">
    <location>
        <begin position="249"/>
        <end position="272"/>
    </location>
</feature>
<evidence type="ECO:0000256" key="5">
    <source>
        <dbReference type="ARBA" id="ARBA00022989"/>
    </source>
</evidence>
<feature type="transmembrane region" description="Helical" evidence="9">
    <location>
        <begin position="278"/>
        <end position="300"/>
    </location>
</feature>
<evidence type="ECO:0000256" key="9">
    <source>
        <dbReference type="SAM" id="Phobius"/>
    </source>
</evidence>
<dbReference type="EMBL" id="FRAR01000007">
    <property type="protein sequence ID" value="SHK13219.1"/>
    <property type="molecule type" value="Genomic_DNA"/>
</dbReference>
<gene>
    <name evidence="12" type="ORF">SAMN02745123_00807</name>
</gene>
<evidence type="ECO:0000313" key="12">
    <source>
        <dbReference type="EMBL" id="SHK13219.1"/>
    </source>
</evidence>
<evidence type="ECO:0000256" key="3">
    <source>
        <dbReference type="ARBA" id="ARBA00022475"/>
    </source>
</evidence>
<dbReference type="RefSeq" id="WP_072911121.1">
    <property type="nucleotide sequence ID" value="NZ_FRAR01000007.1"/>
</dbReference>
<dbReference type="GO" id="GO:0005886">
    <property type="term" value="C:plasma membrane"/>
    <property type="evidence" value="ECO:0007669"/>
    <property type="project" value="UniProtKB-SubCell"/>
</dbReference>
<evidence type="ECO:0000256" key="7">
    <source>
        <dbReference type="ARBA" id="ARBA00023136"/>
    </source>
</evidence>
<dbReference type="InterPro" id="IPR001750">
    <property type="entry name" value="ND/Mrp_TM"/>
</dbReference>
<dbReference type="PRINTS" id="PR01434">
    <property type="entry name" value="NADHDHGNASE5"/>
</dbReference>
<dbReference type="InterPro" id="IPR001516">
    <property type="entry name" value="Proton_antipo_N"/>
</dbReference>
<feature type="transmembrane region" description="Helical" evidence="9">
    <location>
        <begin position="307"/>
        <end position="332"/>
    </location>
</feature>
<dbReference type="Pfam" id="PF00662">
    <property type="entry name" value="Proton_antipo_N"/>
    <property type="match status" value="1"/>
</dbReference>
<feature type="transmembrane region" description="Helical" evidence="9">
    <location>
        <begin position="114"/>
        <end position="132"/>
    </location>
</feature>
<proteinExistence type="inferred from homology"/>
<feature type="transmembrane region" description="Helical" evidence="9">
    <location>
        <begin position="214"/>
        <end position="237"/>
    </location>
</feature>
<accession>A0A1M6PZ44</accession>
<dbReference type="PANTHER" id="PTHR42682:SF3">
    <property type="entry name" value="FORMATE HYDROGENLYASE SUBUNIT 3-RELATED"/>
    <property type="match status" value="1"/>
</dbReference>
<evidence type="ECO:0000256" key="6">
    <source>
        <dbReference type="ARBA" id="ARBA00023002"/>
    </source>
</evidence>
<evidence type="ECO:0000259" key="11">
    <source>
        <dbReference type="Pfam" id="PF00662"/>
    </source>
</evidence>
<feature type="transmembrane region" description="Helical" evidence="9">
    <location>
        <begin position="389"/>
        <end position="409"/>
    </location>
</feature>
<dbReference type="OrthoDB" id="9807568at2"/>
<feature type="transmembrane region" description="Helical" evidence="9">
    <location>
        <begin position="83"/>
        <end position="102"/>
    </location>
</feature>